<gene>
    <name evidence="4" type="ORF">AVDCRST_MAG90-213</name>
</gene>
<feature type="domain" description="Phospholipase/carboxylesterase/thioesterase" evidence="3">
    <location>
        <begin position="12"/>
        <end position="210"/>
    </location>
</feature>
<dbReference type="PANTHER" id="PTHR10655">
    <property type="entry name" value="LYSOPHOSPHOLIPASE-RELATED"/>
    <property type="match status" value="1"/>
</dbReference>
<evidence type="ECO:0000313" key="4">
    <source>
        <dbReference type="EMBL" id="CAA9307441.1"/>
    </source>
</evidence>
<protein>
    <submittedName>
        <fullName evidence="4">Phospholipase/carboxylesterase family protein</fullName>
    </submittedName>
</protein>
<proteinExistence type="inferred from homology"/>
<accession>A0A6J4KL47</accession>
<name>A0A6J4KL47_9HYPH</name>
<dbReference type="InterPro" id="IPR003140">
    <property type="entry name" value="PLipase/COase/thioEstase"/>
</dbReference>
<dbReference type="AlphaFoldDB" id="A0A6J4KL47"/>
<dbReference type="InterPro" id="IPR050565">
    <property type="entry name" value="LYPA1-2/EST-like"/>
</dbReference>
<dbReference type="EMBL" id="CADCUC010000043">
    <property type="protein sequence ID" value="CAA9307441.1"/>
    <property type="molecule type" value="Genomic_DNA"/>
</dbReference>
<evidence type="ECO:0000256" key="1">
    <source>
        <dbReference type="ARBA" id="ARBA00006499"/>
    </source>
</evidence>
<dbReference type="SUPFAM" id="SSF53474">
    <property type="entry name" value="alpha/beta-Hydrolases"/>
    <property type="match status" value="1"/>
</dbReference>
<evidence type="ECO:0000256" key="2">
    <source>
        <dbReference type="ARBA" id="ARBA00022801"/>
    </source>
</evidence>
<organism evidence="4">
    <name type="scientific">uncultured Microvirga sp</name>
    <dbReference type="NCBI Taxonomy" id="412392"/>
    <lineage>
        <taxon>Bacteria</taxon>
        <taxon>Pseudomonadati</taxon>
        <taxon>Pseudomonadota</taxon>
        <taxon>Alphaproteobacteria</taxon>
        <taxon>Hyphomicrobiales</taxon>
        <taxon>Methylobacteriaceae</taxon>
        <taxon>Microvirga</taxon>
        <taxon>environmental samples</taxon>
    </lineage>
</organism>
<dbReference type="PANTHER" id="PTHR10655:SF17">
    <property type="entry name" value="LYSOPHOSPHOLIPASE-LIKE PROTEIN 1"/>
    <property type="match status" value="1"/>
</dbReference>
<dbReference type="GO" id="GO:0016787">
    <property type="term" value="F:hydrolase activity"/>
    <property type="evidence" value="ECO:0007669"/>
    <property type="project" value="UniProtKB-KW"/>
</dbReference>
<dbReference type="InterPro" id="IPR029058">
    <property type="entry name" value="AB_hydrolase_fold"/>
</dbReference>
<comment type="similarity">
    <text evidence="1">Belongs to the AB hydrolase superfamily. AB hydrolase 2 family.</text>
</comment>
<sequence length="226" mass="24473">MAPQINGPRLAPRSGRAKQLVVFLHGYGADGNDLIEIGRQWQSWLPDAAFVAPNAPELLPGSPMGRQWFALTFRDPHERWRGVNQAGPGLDAFLDEELRRHDLPPGKLALVGFSQGTMMALHAGLRRSVAPAAVVGFSGMVVMEEGKGPEMLKAQLRSKPPILLIHGDRDEVIPIDALFMSADALAAAETPCEWHLSIGIGHGIDGEALRHGGLFLTRAFGLPYPK</sequence>
<dbReference type="Gene3D" id="3.40.50.1820">
    <property type="entry name" value="alpha/beta hydrolase"/>
    <property type="match status" value="1"/>
</dbReference>
<dbReference type="Pfam" id="PF02230">
    <property type="entry name" value="Abhydrolase_2"/>
    <property type="match status" value="1"/>
</dbReference>
<keyword evidence="2" id="KW-0378">Hydrolase</keyword>
<evidence type="ECO:0000259" key="3">
    <source>
        <dbReference type="Pfam" id="PF02230"/>
    </source>
</evidence>
<reference evidence="4" key="1">
    <citation type="submission" date="2020-02" db="EMBL/GenBank/DDBJ databases">
        <authorList>
            <person name="Meier V. D."/>
        </authorList>
    </citation>
    <scope>NUCLEOTIDE SEQUENCE</scope>
    <source>
        <strain evidence="4">AVDCRST_MAG90</strain>
    </source>
</reference>